<proteinExistence type="predicted"/>
<dbReference type="Pfam" id="PF03078">
    <property type="entry name" value="ATHILA"/>
    <property type="match status" value="1"/>
</dbReference>
<dbReference type="PANTHER" id="PTHR48243:SF1">
    <property type="entry name" value="AMINOTRANSFERASE-LIKE PLANT MOBILE DOMAIN-CONTAINING PROTEIN"/>
    <property type="match status" value="1"/>
</dbReference>
<organism evidence="2 3">
    <name type="scientific">Panicum miliaceum</name>
    <name type="common">Proso millet</name>
    <name type="synonym">Broomcorn millet</name>
    <dbReference type="NCBI Taxonomy" id="4540"/>
    <lineage>
        <taxon>Eukaryota</taxon>
        <taxon>Viridiplantae</taxon>
        <taxon>Streptophyta</taxon>
        <taxon>Embryophyta</taxon>
        <taxon>Tracheophyta</taxon>
        <taxon>Spermatophyta</taxon>
        <taxon>Magnoliopsida</taxon>
        <taxon>Liliopsida</taxon>
        <taxon>Poales</taxon>
        <taxon>Poaceae</taxon>
        <taxon>PACMAD clade</taxon>
        <taxon>Panicoideae</taxon>
        <taxon>Panicodae</taxon>
        <taxon>Paniceae</taxon>
        <taxon>Panicinae</taxon>
        <taxon>Panicum</taxon>
        <taxon>Panicum sect. Panicum</taxon>
    </lineage>
</organism>
<comment type="caution">
    <text evidence="2">The sequence shown here is derived from an EMBL/GenBank/DDBJ whole genome shotgun (WGS) entry which is preliminary data.</text>
</comment>
<dbReference type="EMBL" id="PQIB02000014">
    <property type="protein sequence ID" value="RLM69885.1"/>
    <property type="molecule type" value="Genomic_DNA"/>
</dbReference>
<protein>
    <recommendedName>
        <fullName evidence="1">Arabidopsis retrotransposon Orf1 C-terminal domain-containing protein</fullName>
    </recommendedName>
</protein>
<dbReference type="InterPro" id="IPR004312">
    <property type="entry name" value="ATHILA_Orf1_C"/>
</dbReference>
<dbReference type="AlphaFoldDB" id="A0A3L6Q1P1"/>
<dbReference type="PANTHER" id="PTHR48243">
    <property type="entry name" value="AMINOTRANSFERASE-LIKE PLANT MOBILE DOMAIN-CONTAINING PROTEIN"/>
    <property type="match status" value="1"/>
</dbReference>
<reference evidence="3" key="1">
    <citation type="journal article" date="2019" name="Nat. Commun.">
        <title>The genome of broomcorn millet.</title>
        <authorList>
            <person name="Zou C."/>
            <person name="Miki D."/>
            <person name="Li D."/>
            <person name="Tang Q."/>
            <person name="Xiao L."/>
            <person name="Rajput S."/>
            <person name="Deng P."/>
            <person name="Jia W."/>
            <person name="Huang R."/>
            <person name="Zhang M."/>
            <person name="Sun Y."/>
            <person name="Hu J."/>
            <person name="Fu X."/>
            <person name="Schnable P.S."/>
            <person name="Li F."/>
            <person name="Zhang H."/>
            <person name="Feng B."/>
            <person name="Zhu X."/>
            <person name="Liu R."/>
            <person name="Schnable J.C."/>
            <person name="Zhu J.-K."/>
            <person name="Zhang H."/>
        </authorList>
    </citation>
    <scope>NUCLEOTIDE SEQUENCE [LARGE SCALE GENOMIC DNA]</scope>
</reference>
<keyword evidence="3" id="KW-1185">Reference proteome</keyword>
<gene>
    <name evidence="2" type="ORF">C2845_PM17G08790</name>
</gene>
<accession>A0A3L6Q1P1</accession>
<evidence type="ECO:0000313" key="2">
    <source>
        <dbReference type="EMBL" id="RLM69885.1"/>
    </source>
</evidence>
<dbReference type="OrthoDB" id="712959at2759"/>
<sequence length="267" mass="31102">MPRSRVQGCIRVLTSVEQLMPRNDYKREALDLLKNQTYHHVRIFEPLFFIKTGLKADMTQAFCHVGWYNFTDMTEPGSKFLTMEFLMTLSFEEEGNTTYIYFCFFDEQFKLTAKELSVALGFDKNCLIDLSILAKTYKYDRTTWWNEISEEPMSSKNSIVSIHHPTLRMLAKWIVMVVHPRSDLRLCSLPELQYLFAIAKKIKLSQVMSMLAHWQKMIAGRSPIDITTLVTRIATHVKALDKAQVTYLPWGEEYQLRVGTHNARGAR</sequence>
<evidence type="ECO:0000313" key="3">
    <source>
        <dbReference type="Proteomes" id="UP000275267"/>
    </source>
</evidence>
<dbReference type="Proteomes" id="UP000275267">
    <property type="component" value="Unassembled WGS sequence"/>
</dbReference>
<feature type="domain" description="Arabidopsis retrotransposon Orf1 C-terminal" evidence="1">
    <location>
        <begin position="28"/>
        <end position="183"/>
    </location>
</feature>
<evidence type="ECO:0000259" key="1">
    <source>
        <dbReference type="Pfam" id="PF03078"/>
    </source>
</evidence>
<name>A0A3L6Q1P1_PANMI</name>